<dbReference type="SUPFAM" id="SSF50331">
    <property type="entry name" value="MOP-like"/>
    <property type="match status" value="1"/>
</dbReference>
<comment type="caution">
    <text evidence="10">The sequence shown here is derived from an EMBL/GenBank/DDBJ whole genome shotgun (WGS) entry which is preliminary data.</text>
</comment>
<reference evidence="10 11" key="1">
    <citation type="submission" date="2019-01" db="EMBL/GenBank/DDBJ databases">
        <title>Draft genome sequence of Dictyobacter sp. Uno17.</title>
        <authorList>
            <person name="Wang C.M."/>
            <person name="Zheng Y."/>
            <person name="Sakai Y."/>
            <person name="Abe K."/>
            <person name="Yokota A."/>
            <person name="Yabe S."/>
        </authorList>
    </citation>
    <scope>NUCLEOTIDE SEQUENCE [LARGE SCALE GENOMIC DNA]</scope>
    <source>
        <strain evidence="10 11">Uno17</strain>
    </source>
</reference>
<dbReference type="InterPro" id="IPR003593">
    <property type="entry name" value="AAA+_ATPase"/>
</dbReference>
<dbReference type="FunFam" id="3.40.50.300:FF:000425">
    <property type="entry name" value="Probable ABC transporter, ATP-binding subunit"/>
    <property type="match status" value="1"/>
</dbReference>
<dbReference type="GO" id="GO:0015418">
    <property type="term" value="F:ABC-type quaternary ammonium compound transporting activity"/>
    <property type="evidence" value="ECO:0007669"/>
    <property type="project" value="UniProtKB-EC"/>
</dbReference>
<accession>A0A5A5TIM9</accession>
<proteinExistence type="predicted"/>
<dbReference type="GO" id="GO:0016887">
    <property type="term" value="F:ATP hydrolysis activity"/>
    <property type="evidence" value="ECO:0007669"/>
    <property type="project" value="InterPro"/>
</dbReference>
<keyword evidence="3" id="KW-0997">Cell inner membrane</keyword>
<evidence type="ECO:0000256" key="2">
    <source>
        <dbReference type="ARBA" id="ARBA00022475"/>
    </source>
</evidence>
<dbReference type="EMBL" id="BIXY01000114">
    <property type="protein sequence ID" value="GCF11460.1"/>
    <property type="molecule type" value="Genomic_DNA"/>
</dbReference>
<evidence type="ECO:0000256" key="1">
    <source>
        <dbReference type="ARBA" id="ARBA00022448"/>
    </source>
</evidence>
<dbReference type="InterPro" id="IPR050093">
    <property type="entry name" value="ABC_SmlMolc_Importer"/>
</dbReference>
<feature type="domain" description="ABC transporter" evidence="9">
    <location>
        <begin position="3"/>
        <end position="237"/>
    </location>
</feature>
<evidence type="ECO:0000256" key="6">
    <source>
        <dbReference type="ARBA" id="ARBA00022967"/>
    </source>
</evidence>
<dbReference type="Gene3D" id="2.40.50.100">
    <property type="match status" value="1"/>
</dbReference>
<evidence type="ECO:0000256" key="7">
    <source>
        <dbReference type="ARBA" id="ARBA00023136"/>
    </source>
</evidence>
<dbReference type="GO" id="GO:0005524">
    <property type="term" value="F:ATP binding"/>
    <property type="evidence" value="ECO:0007669"/>
    <property type="project" value="UniProtKB-KW"/>
</dbReference>
<dbReference type="OrthoDB" id="9778160at2"/>
<dbReference type="PROSITE" id="PS00211">
    <property type="entry name" value="ABC_TRANSPORTER_1"/>
    <property type="match status" value="1"/>
</dbReference>
<keyword evidence="2" id="KW-1003">Cell membrane</keyword>
<dbReference type="PROSITE" id="PS50893">
    <property type="entry name" value="ABC_TRANSPORTER_2"/>
    <property type="match status" value="1"/>
</dbReference>
<dbReference type="Pfam" id="PF00005">
    <property type="entry name" value="ABC_tran"/>
    <property type="match status" value="1"/>
</dbReference>
<keyword evidence="1" id="KW-0813">Transport</keyword>
<evidence type="ECO:0000256" key="8">
    <source>
        <dbReference type="ARBA" id="ARBA00066388"/>
    </source>
</evidence>
<keyword evidence="6" id="KW-1278">Translocase</keyword>
<gene>
    <name evidence="10" type="ORF">KDI_50240</name>
</gene>
<dbReference type="AlphaFoldDB" id="A0A5A5TIM9"/>
<evidence type="ECO:0000259" key="9">
    <source>
        <dbReference type="PROSITE" id="PS50893"/>
    </source>
</evidence>
<dbReference type="RefSeq" id="WP_149404288.1">
    <property type="nucleotide sequence ID" value="NZ_BIXY01000114.1"/>
</dbReference>
<dbReference type="Gene3D" id="3.40.50.300">
    <property type="entry name" value="P-loop containing nucleotide triphosphate hydrolases"/>
    <property type="match status" value="1"/>
</dbReference>
<name>A0A5A5TIM9_9CHLR</name>
<protein>
    <recommendedName>
        <fullName evidence="8">ABC-type quaternary amine transporter</fullName>
        <ecNumber evidence="8">7.6.2.9</ecNumber>
    </recommendedName>
</protein>
<sequence>MYLQIKQLNKSYGQRQIISDVDLTMEEGEVLSLLGPSGCGKTTILRIIAGLIKPDQGWIQIGERVIYDGRREVPAEERDLGMVFQDYALWPHMTVAQNIAFGLRLRRKSATFIRHKVHELLELVNLPGMEKRYPYQLSGGQQQRIALARALATEPRVLLLDEPLSSLDTALRETMSSELVQLFKRLKITTINVTHDQNEAMTMSDRIIVLREGKVQQLDTPTELYLHLANSFVASFMGPANMLPGKLITQDGQQARFQLDPQKFASQQMSATIHNEQAAQSTEASWFVCRPANVHVHHEPQSDVPANLLAGTVVHSSFVAGRWRTLIHVGLEHDLPVQAFADRQLAPEQQVWLEFPSEQSFIVH</sequence>
<evidence type="ECO:0000313" key="11">
    <source>
        <dbReference type="Proteomes" id="UP000322530"/>
    </source>
</evidence>
<organism evidence="10 11">
    <name type="scientific">Dictyobacter arantiisoli</name>
    <dbReference type="NCBI Taxonomy" id="2014874"/>
    <lineage>
        <taxon>Bacteria</taxon>
        <taxon>Bacillati</taxon>
        <taxon>Chloroflexota</taxon>
        <taxon>Ktedonobacteria</taxon>
        <taxon>Ktedonobacterales</taxon>
        <taxon>Dictyobacteraceae</taxon>
        <taxon>Dictyobacter</taxon>
    </lineage>
</organism>
<evidence type="ECO:0000256" key="5">
    <source>
        <dbReference type="ARBA" id="ARBA00022840"/>
    </source>
</evidence>
<dbReference type="InterPro" id="IPR017871">
    <property type="entry name" value="ABC_transporter-like_CS"/>
</dbReference>
<dbReference type="SMART" id="SM00382">
    <property type="entry name" value="AAA"/>
    <property type="match status" value="1"/>
</dbReference>
<keyword evidence="11" id="KW-1185">Reference proteome</keyword>
<evidence type="ECO:0000313" key="10">
    <source>
        <dbReference type="EMBL" id="GCF11460.1"/>
    </source>
</evidence>
<keyword evidence="4" id="KW-0547">Nucleotide-binding</keyword>
<evidence type="ECO:0000256" key="3">
    <source>
        <dbReference type="ARBA" id="ARBA00022519"/>
    </source>
</evidence>
<dbReference type="EC" id="7.6.2.9" evidence="8"/>
<dbReference type="InterPro" id="IPR027417">
    <property type="entry name" value="P-loop_NTPase"/>
</dbReference>
<dbReference type="PANTHER" id="PTHR42781">
    <property type="entry name" value="SPERMIDINE/PUTRESCINE IMPORT ATP-BINDING PROTEIN POTA"/>
    <property type="match status" value="1"/>
</dbReference>
<dbReference type="SUPFAM" id="SSF52540">
    <property type="entry name" value="P-loop containing nucleoside triphosphate hydrolases"/>
    <property type="match status" value="1"/>
</dbReference>
<dbReference type="InterPro" id="IPR008995">
    <property type="entry name" value="Mo/tungstate-bd_C_term_dom"/>
</dbReference>
<keyword evidence="7" id="KW-0472">Membrane</keyword>
<dbReference type="PANTHER" id="PTHR42781:SF1">
    <property type="entry name" value="THIAMINE IMPORT ATP-BINDING PROTEIN THIQ"/>
    <property type="match status" value="1"/>
</dbReference>
<evidence type="ECO:0000256" key="4">
    <source>
        <dbReference type="ARBA" id="ARBA00022741"/>
    </source>
</evidence>
<dbReference type="Proteomes" id="UP000322530">
    <property type="component" value="Unassembled WGS sequence"/>
</dbReference>
<dbReference type="InterPro" id="IPR003439">
    <property type="entry name" value="ABC_transporter-like_ATP-bd"/>
</dbReference>
<keyword evidence="5 10" id="KW-0067">ATP-binding</keyword>